<sequence>MRTALPKVPYGSLDSVASTCDALGRRDAQFGKPWIYCESKNRVEGEGRRPLTGSCFQMPIFHRIASRNILLFLGWTYRPVGTITRHFRCGDMSTRCQRRGKRTVVRESIDPIRLKFKIIGRWILNLRRIGSIALREEEYPSHSCTTAINVRPLRHRRS</sequence>
<evidence type="ECO:0000313" key="2">
    <source>
        <dbReference type="Proteomes" id="UP000299102"/>
    </source>
</evidence>
<dbReference type="AlphaFoldDB" id="A0A4C1X5H3"/>
<accession>A0A4C1X5H3</accession>
<proteinExistence type="predicted"/>
<keyword evidence="2" id="KW-1185">Reference proteome</keyword>
<protein>
    <submittedName>
        <fullName evidence="1">Uncharacterized protein</fullName>
    </submittedName>
</protein>
<name>A0A4C1X5H3_EUMVA</name>
<dbReference type="EMBL" id="BGZK01000750">
    <property type="protein sequence ID" value="GBP59006.1"/>
    <property type="molecule type" value="Genomic_DNA"/>
</dbReference>
<comment type="caution">
    <text evidence="1">The sequence shown here is derived from an EMBL/GenBank/DDBJ whole genome shotgun (WGS) entry which is preliminary data.</text>
</comment>
<organism evidence="1 2">
    <name type="scientific">Eumeta variegata</name>
    <name type="common">Bagworm moth</name>
    <name type="synonym">Eumeta japonica</name>
    <dbReference type="NCBI Taxonomy" id="151549"/>
    <lineage>
        <taxon>Eukaryota</taxon>
        <taxon>Metazoa</taxon>
        <taxon>Ecdysozoa</taxon>
        <taxon>Arthropoda</taxon>
        <taxon>Hexapoda</taxon>
        <taxon>Insecta</taxon>
        <taxon>Pterygota</taxon>
        <taxon>Neoptera</taxon>
        <taxon>Endopterygota</taxon>
        <taxon>Lepidoptera</taxon>
        <taxon>Glossata</taxon>
        <taxon>Ditrysia</taxon>
        <taxon>Tineoidea</taxon>
        <taxon>Psychidae</taxon>
        <taxon>Oiketicinae</taxon>
        <taxon>Eumeta</taxon>
    </lineage>
</organism>
<dbReference type="Proteomes" id="UP000299102">
    <property type="component" value="Unassembled WGS sequence"/>
</dbReference>
<gene>
    <name evidence="1" type="ORF">EVAR_15007_1</name>
</gene>
<reference evidence="1 2" key="1">
    <citation type="journal article" date="2019" name="Commun. Biol.">
        <title>The bagworm genome reveals a unique fibroin gene that provides high tensile strength.</title>
        <authorList>
            <person name="Kono N."/>
            <person name="Nakamura H."/>
            <person name="Ohtoshi R."/>
            <person name="Tomita M."/>
            <person name="Numata K."/>
            <person name="Arakawa K."/>
        </authorList>
    </citation>
    <scope>NUCLEOTIDE SEQUENCE [LARGE SCALE GENOMIC DNA]</scope>
</reference>
<evidence type="ECO:0000313" key="1">
    <source>
        <dbReference type="EMBL" id="GBP59006.1"/>
    </source>
</evidence>